<feature type="transmembrane region" description="Helical" evidence="2">
    <location>
        <begin position="326"/>
        <end position="350"/>
    </location>
</feature>
<dbReference type="Gene3D" id="3.40.50.12780">
    <property type="entry name" value="N-terminal domain of ligase-like"/>
    <property type="match status" value="1"/>
</dbReference>
<name>A0ABU8TY21_9ACTN</name>
<comment type="caution">
    <text evidence="4">The sequence shown here is derived from an EMBL/GenBank/DDBJ whole genome shotgun (WGS) entry which is preliminary data.</text>
</comment>
<dbReference type="EMBL" id="JBBKAM010000002">
    <property type="protein sequence ID" value="MEJ8640516.1"/>
    <property type="molecule type" value="Genomic_DNA"/>
</dbReference>
<feature type="domain" description="AMP-binding enzyme C-terminal" evidence="3">
    <location>
        <begin position="174"/>
        <end position="255"/>
    </location>
</feature>
<organism evidence="4 5">
    <name type="scientific">Streptomyces caledonius</name>
    <dbReference type="NCBI Taxonomy" id="3134107"/>
    <lineage>
        <taxon>Bacteria</taxon>
        <taxon>Bacillati</taxon>
        <taxon>Actinomycetota</taxon>
        <taxon>Actinomycetes</taxon>
        <taxon>Kitasatosporales</taxon>
        <taxon>Streptomycetaceae</taxon>
        <taxon>Streptomyces</taxon>
    </lineage>
</organism>
<keyword evidence="2" id="KW-0472">Membrane</keyword>
<feature type="transmembrane region" description="Helical" evidence="2">
    <location>
        <begin position="401"/>
        <end position="420"/>
    </location>
</feature>
<evidence type="ECO:0000313" key="5">
    <source>
        <dbReference type="Proteomes" id="UP001382904"/>
    </source>
</evidence>
<keyword evidence="5" id="KW-1185">Reference proteome</keyword>
<dbReference type="Gene3D" id="3.30.300.30">
    <property type="match status" value="1"/>
</dbReference>
<feature type="compositionally biased region" description="Gly residues" evidence="1">
    <location>
        <begin position="26"/>
        <end position="42"/>
    </location>
</feature>
<dbReference type="Pfam" id="PF13193">
    <property type="entry name" value="AMP-binding_C"/>
    <property type="match status" value="1"/>
</dbReference>
<dbReference type="PANTHER" id="PTHR43767">
    <property type="entry name" value="LONG-CHAIN-FATTY-ACID--COA LIGASE"/>
    <property type="match status" value="1"/>
</dbReference>
<feature type="transmembrane region" description="Helical" evidence="2">
    <location>
        <begin position="362"/>
        <end position="381"/>
    </location>
</feature>
<dbReference type="InterPro" id="IPR045851">
    <property type="entry name" value="AMP-bd_C_sf"/>
</dbReference>
<reference evidence="4 5" key="1">
    <citation type="submission" date="2024-03" db="EMBL/GenBank/DDBJ databases">
        <title>Novel Streptomyces species of biotechnological and ecological value are a feature of Machair soil.</title>
        <authorList>
            <person name="Prole J.R."/>
            <person name="Goodfellow M."/>
            <person name="Allenby N."/>
            <person name="Ward A.C."/>
        </authorList>
    </citation>
    <scope>NUCLEOTIDE SEQUENCE [LARGE SCALE GENOMIC DNA]</scope>
    <source>
        <strain evidence="4 5">MS1.HAVA.3</strain>
    </source>
</reference>
<feature type="region of interest" description="Disordered" evidence="1">
    <location>
        <begin position="254"/>
        <end position="274"/>
    </location>
</feature>
<gene>
    <name evidence="4" type="ORF">WKI68_01870</name>
</gene>
<sequence>MRPACSCPAPDRGPRHRRHSQAPDGSGTGRGTGRSAAGSGGTGAELRALRLVAVTGGRLYLDEQAALQSRLRTGVRLLNVYGTTETAGTGAWFELAQLPGPVDDPEPLSLIGTPFPGCQVDLRDGQVYLTPADGGDAIPTGDLAALRGDGLLAFGGRVPDRITLDGRTLDPHRLESVIRGHEGVGAAIVAAVPGFAAVPRLVAYLAPPAAEPGWPPGAGLPDIDELRDFLADKVPAEERPRAVVRLRALPRTRGGREDREALPQPAQAVSRHTVRGSGKYAGAANTGPGAVSAVIGCGALVLGLVARVLTWIIWPGSTDVTGIPLPWAFLFQVLYMVECVAFGLGVLFLFSGRRRMLGMGHGRRLTTAAHVSIVYLLVAWWPQDNFYRLAAKQDWPQQAALVYVFNIPLMIAAAIVAYFATRNQPHLFDADD</sequence>
<keyword evidence="2" id="KW-1133">Transmembrane helix</keyword>
<keyword evidence="2" id="KW-0812">Transmembrane</keyword>
<dbReference type="InterPro" id="IPR025110">
    <property type="entry name" value="AMP-bd_C"/>
</dbReference>
<dbReference type="InterPro" id="IPR050237">
    <property type="entry name" value="ATP-dep_AMP-bd_enzyme"/>
</dbReference>
<dbReference type="PANTHER" id="PTHR43767:SF1">
    <property type="entry name" value="NONRIBOSOMAL PEPTIDE SYNTHASE PES1 (EUROFUNG)-RELATED"/>
    <property type="match status" value="1"/>
</dbReference>
<dbReference type="InterPro" id="IPR042099">
    <property type="entry name" value="ANL_N_sf"/>
</dbReference>
<dbReference type="Proteomes" id="UP001382904">
    <property type="component" value="Unassembled WGS sequence"/>
</dbReference>
<evidence type="ECO:0000313" key="4">
    <source>
        <dbReference type="EMBL" id="MEJ8640516.1"/>
    </source>
</evidence>
<feature type="transmembrane region" description="Helical" evidence="2">
    <location>
        <begin position="289"/>
        <end position="314"/>
    </location>
</feature>
<feature type="region of interest" description="Disordered" evidence="1">
    <location>
        <begin position="1"/>
        <end position="42"/>
    </location>
</feature>
<dbReference type="SUPFAM" id="SSF56801">
    <property type="entry name" value="Acetyl-CoA synthetase-like"/>
    <property type="match status" value="1"/>
</dbReference>
<evidence type="ECO:0000259" key="3">
    <source>
        <dbReference type="Pfam" id="PF13193"/>
    </source>
</evidence>
<accession>A0ABU8TY21</accession>
<evidence type="ECO:0000256" key="1">
    <source>
        <dbReference type="SAM" id="MobiDB-lite"/>
    </source>
</evidence>
<proteinExistence type="predicted"/>
<evidence type="ECO:0000256" key="2">
    <source>
        <dbReference type="SAM" id="Phobius"/>
    </source>
</evidence>
<protein>
    <recommendedName>
        <fullName evidence="3">AMP-binding enzyme C-terminal domain-containing protein</fullName>
    </recommendedName>
</protein>